<protein>
    <recommendedName>
        <fullName evidence="1">FlgD/Vpr Ig-like domain-containing protein</fullName>
    </recommendedName>
</protein>
<name>A0A956SF86_UNCEI</name>
<sequence length="1074" mass="116796">MSAALVGVIFATAGGDALARTRLEAGPAALLESGDPRAAGGYVSESPLLSRAPGDTLHFGYVDGDGFAVLGETWTFDHGGADPFEGFVDVDLTAQSDVWGRHLIGAAWDADPLNDVDAPILRGAGSAYIGAYGSEAYDLCWSGGLGYGNEWCQELYSPVMTRGANADVEFSWVHFNDTEPNFDYVTCYFERVSDGERFEILQYTGEIGLAGTHPADPPVGATESITLTSDDFLGATEFRLVFEMTSDGSWSDEDSLFETAYGPMALDDVVVTEVGGGVLGQYGFETDLEGWTAAACPGFGTFFGVADVSNYLIEDACDCGLSGNVLEMHNEMGEHPYGQHMWIVSPPVDVDNDVRPLLTDAGELSIFAQGDHYVLVPRANGVFYRFGWQYFPWVCETNGEAGWSPRVGNSTFFFSGEVPECLPWRDSATAADAPVPQDAEQVRFLYELYASCDAFGIGPDQCTEMTNETPLLDNIEIRFTVVPNAPHIAVDNGCNFQDGFAQNTVINDPHLPGRADVSRNLNFGNTPPFVLMDSLMIGGPVVVSEESRWESRLWFRVPRVGPGADSRYTTWRDRVADGNAIDPSLAGDGNPIEFTFGYMDSCQQGTNAFKNKFASYFREDDDDFDPAFPELSDANEIIGDDVLFPGTKVEYFISSNYLIEPSQRYLLPDTTGGYFEEFEILPSWRDDEGVWKYPCFLQIDAYNRARDELLEDALQMAGIECDRFDYRDACTCWVTPMNRMLDPNNTNGMALPQLLGYRGVMVHGGLGALFYPEDHQLFSDYLTAGICGTDRRGLILDGPRESWAYSGASLFTNQLGAEWVSGEYNLFAGDENYCVQLDAPSGGGEAYGLSHSGGTYSYGAFGNGCPTPHDFHVLAPVGTGVGNRVYVNETNGMETEFAQIVNEGVSPNNYRTVLDGTAWELLAGQGANGECLVDYASRVGAISNELRAAVEWIYGVEDVPSLCVDPCVGDLTEIEPGGFLPAVATRLEPGMPNPFHPRTTLRYSLGSPGPVDLAIFDVSGRRVRTLASGELSAGAHEVAWDGTDESGRRVASGTYWARLEAAGRRSASRLVVLK</sequence>
<feature type="domain" description="FlgD/Vpr Ig-like" evidence="1">
    <location>
        <begin position="1011"/>
        <end position="1062"/>
    </location>
</feature>
<evidence type="ECO:0000313" key="3">
    <source>
        <dbReference type="Proteomes" id="UP000739538"/>
    </source>
</evidence>
<proteinExistence type="predicted"/>
<evidence type="ECO:0000259" key="1">
    <source>
        <dbReference type="Pfam" id="PF13860"/>
    </source>
</evidence>
<dbReference type="Gene3D" id="2.60.40.4070">
    <property type="match status" value="1"/>
</dbReference>
<reference evidence="2" key="2">
    <citation type="journal article" date="2021" name="Microbiome">
        <title>Successional dynamics and alternative stable states in a saline activated sludge microbial community over 9 years.</title>
        <authorList>
            <person name="Wang Y."/>
            <person name="Ye J."/>
            <person name="Ju F."/>
            <person name="Liu L."/>
            <person name="Boyd J.A."/>
            <person name="Deng Y."/>
            <person name="Parks D.H."/>
            <person name="Jiang X."/>
            <person name="Yin X."/>
            <person name="Woodcroft B.J."/>
            <person name="Tyson G.W."/>
            <person name="Hugenholtz P."/>
            <person name="Polz M.F."/>
            <person name="Zhang T."/>
        </authorList>
    </citation>
    <scope>NUCLEOTIDE SEQUENCE</scope>
    <source>
        <strain evidence="2">HKST-UBA02</strain>
    </source>
</reference>
<dbReference type="EMBL" id="JAGQHS010000169">
    <property type="protein sequence ID" value="MCA9758405.1"/>
    <property type="molecule type" value="Genomic_DNA"/>
</dbReference>
<dbReference type="AlphaFoldDB" id="A0A956SF86"/>
<evidence type="ECO:0000313" key="2">
    <source>
        <dbReference type="EMBL" id="MCA9758405.1"/>
    </source>
</evidence>
<comment type="caution">
    <text evidence="2">The sequence shown here is derived from an EMBL/GenBank/DDBJ whole genome shotgun (WGS) entry which is preliminary data.</text>
</comment>
<organism evidence="2 3">
    <name type="scientific">Eiseniibacteriota bacterium</name>
    <dbReference type="NCBI Taxonomy" id="2212470"/>
    <lineage>
        <taxon>Bacteria</taxon>
        <taxon>Candidatus Eiseniibacteriota</taxon>
    </lineage>
</organism>
<dbReference type="Proteomes" id="UP000739538">
    <property type="component" value="Unassembled WGS sequence"/>
</dbReference>
<reference evidence="2" key="1">
    <citation type="submission" date="2020-04" db="EMBL/GenBank/DDBJ databases">
        <authorList>
            <person name="Zhang T."/>
        </authorList>
    </citation>
    <scope>NUCLEOTIDE SEQUENCE</scope>
    <source>
        <strain evidence="2">HKST-UBA02</strain>
    </source>
</reference>
<dbReference type="Pfam" id="PF13860">
    <property type="entry name" value="FlgD_ig"/>
    <property type="match status" value="1"/>
</dbReference>
<gene>
    <name evidence="2" type="ORF">KDA27_21595</name>
</gene>
<accession>A0A956SF86</accession>
<dbReference type="InterPro" id="IPR025965">
    <property type="entry name" value="FlgD/Vpr_Ig-like"/>
</dbReference>